<evidence type="ECO:0000256" key="3">
    <source>
        <dbReference type="SAM" id="MobiDB-lite"/>
    </source>
</evidence>
<dbReference type="Pfam" id="PF00210">
    <property type="entry name" value="Ferritin"/>
    <property type="match status" value="1"/>
</dbReference>
<dbReference type="SUPFAM" id="SSF47240">
    <property type="entry name" value="Ferritin-like"/>
    <property type="match status" value="1"/>
</dbReference>
<evidence type="ECO:0000256" key="2">
    <source>
        <dbReference type="RuleBase" id="RU003875"/>
    </source>
</evidence>
<gene>
    <name evidence="5" type="ORF">AUC71_01240</name>
</gene>
<dbReference type="AlphaFoldDB" id="A0A1E3WAY2"/>
<dbReference type="PIRSF" id="PIRSF005900">
    <property type="entry name" value="Dps"/>
    <property type="match status" value="1"/>
</dbReference>
<feature type="compositionally biased region" description="Basic and acidic residues" evidence="3">
    <location>
        <begin position="10"/>
        <end position="21"/>
    </location>
</feature>
<comment type="similarity">
    <text evidence="1 2">Belongs to the Dps family.</text>
</comment>
<dbReference type="InterPro" id="IPR008331">
    <property type="entry name" value="Ferritin_DPS_dom"/>
</dbReference>
<accession>A0A1E3WAY2</accession>
<dbReference type="Proteomes" id="UP000095042">
    <property type="component" value="Unassembled WGS sequence"/>
</dbReference>
<dbReference type="PANTHER" id="PTHR42932">
    <property type="entry name" value="GENERAL STRESS PROTEIN 20U"/>
    <property type="match status" value="1"/>
</dbReference>
<protein>
    <submittedName>
        <fullName evidence="5">DNA starvation/stationary phase protection protein</fullName>
    </submittedName>
</protein>
<dbReference type="GO" id="GO:0008199">
    <property type="term" value="F:ferric iron binding"/>
    <property type="evidence" value="ECO:0007669"/>
    <property type="project" value="InterPro"/>
</dbReference>
<dbReference type="OrthoDB" id="9797687at2"/>
<dbReference type="InterPro" id="IPR012347">
    <property type="entry name" value="Ferritin-like"/>
</dbReference>
<dbReference type="GO" id="GO:0016722">
    <property type="term" value="F:oxidoreductase activity, acting on metal ions"/>
    <property type="evidence" value="ECO:0007669"/>
    <property type="project" value="InterPro"/>
</dbReference>
<dbReference type="PRINTS" id="PR01346">
    <property type="entry name" value="HELNAPAPROT"/>
</dbReference>
<evidence type="ECO:0000313" key="5">
    <source>
        <dbReference type="EMBL" id="ODS02968.1"/>
    </source>
</evidence>
<feature type="region of interest" description="Disordered" evidence="3">
    <location>
        <begin position="1"/>
        <end position="23"/>
    </location>
</feature>
<dbReference type="PROSITE" id="PS00818">
    <property type="entry name" value="DPS_1"/>
    <property type="match status" value="1"/>
</dbReference>
<keyword evidence="6" id="KW-1185">Reference proteome</keyword>
<dbReference type="InterPro" id="IPR009078">
    <property type="entry name" value="Ferritin-like_SF"/>
</dbReference>
<reference evidence="5 6" key="1">
    <citation type="journal article" date="2016" name="Environ. Microbiol.">
        <title>New Methyloceanibacter diversity from North Sea sediments includes methanotroph containing solely the soluble methane monooxygenase.</title>
        <authorList>
            <person name="Vekeman B."/>
            <person name="Kerckhof F.M."/>
            <person name="Cremers G."/>
            <person name="de Vos P."/>
            <person name="Vandamme P."/>
            <person name="Boon N."/>
            <person name="Op den Camp H.J."/>
            <person name="Heylen K."/>
        </authorList>
    </citation>
    <scope>NUCLEOTIDE SEQUENCE [LARGE SCALE GENOMIC DNA]</scope>
    <source>
        <strain evidence="5 6">R-67177</strain>
    </source>
</reference>
<evidence type="ECO:0000259" key="4">
    <source>
        <dbReference type="Pfam" id="PF00210"/>
    </source>
</evidence>
<dbReference type="InterPro" id="IPR023188">
    <property type="entry name" value="DPS_DNA-bd_CS"/>
</dbReference>
<dbReference type="Gene3D" id="1.20.1260.10">
    <property type="match status" value="1"/>
</dbReference>
<dbReference type="PANTHER" id="PTHR42932:SF3">
    <property type="entry name" value="DNA PROTECTION DURING STARVATION PROTEIN"/>
    <property type="match status" value="1"/>
</dbReference>
<feature type="domain" description="Ferritin/DPS" evidence="4">
    <location>
        <begin position="36"/>
        <end position="169"/>
    </location>
</feature>
<dbReference type="EMBL" id="LPWD01000190">
    <property type="protein sequence ID" value="ODS02968.1"/>
    <property type="molecule type" value="Genomic_DNA"/>
</dbReference>
<proteinExistence type="inferred from homology"/>
<organism evidence="5 6">
    <name type="scientific">Methyloceanibacter marginalis</name>
    <dbReference type="NCBI Taxonomy" id="1774971"/>
    <lineage>
        <taxon>Bacteria</taxon>
        <taxon>Pseudomonadati</taxon>
        <taxon>Pseudomonadota</taxon>
        <taxon>Alphaproteobacteria</taxon>
        <taxon>Hyphomicrobiales</taxon>
        <taxon>Hyphomicrobiaceae</taxon>
        <taxon>Methyloceanibacter</taxon>
    </lineage>
</organism>
<comment type="caution">
    <text evidence="5">The sequence shown here is derived from an EMBL/GenBank/DDBJ whole genome shotgun (WGS) entry which is preliminary data.</text>
</comment>
<dbReference type="CDD" id="cd01043">
    <property type="entry name" value="DPS"/>
    <property type="match status" value="1"/>
</dbReference>
<name>A0A1E3WAY2_9HYPH</name>
<evidence type="ECO:0000256" key="1">
    <source>
        <dbReference type="ARBA" id="ARBA00009497"/>
    </source>
</evidence>
<evidence type="ECO:0000313" key="6">
    <source>
        <dbReference type="Proteomes" id="UP000095042"/>
    </source>
</evidence>
<dbReference type="InterPro" id="IPR002177">
    <property type="entry name" value="DPS_DNA-bd"/>
</dbReference>
<sequence>MELPMNKPLTPKERQKVKLDTPTDLGSNATRDISGALNALLADVFALYMKTKNFHWHVSGPHFRSLHLLFDEHGDQIFAMTDEIAERVRKIGGTTLRSIGNIARLQRISDNDAEYVDPLDMVAELGQDNQALIASMRQVHELCDEENDVATASLLENWIDEAERRVWFLFETSRAGDPGH</sequence>